<dbReference type="AlphaFoldDB" id="A0A9P5CCL1"/>
<sequence length="166" mass="18169">MDEPSPASPPNVASRSRAHAAKVGGMDEASWMRGVRTVFRTTPNALCSLDVGEGIEPSKLKLGLRHFCDRSAVAVSNVLRTCLGKRGRHTPGRLLLVSHTERAKRNDADEAIARHFGFALGAELKSSDEIYRQIGRAAIAARHDRHRPEKRADECKVCASCSPMQQ</sequence>
<protein>
    <submittedName>
        <fullName evidence="2">Uncharacterized protein</fullName>
    </submittedName>
</protein>
<proteinExistence type="predicted"/>
<accession>A0A9P5CCL1</accession>
<feature type="region of interest" description="Disordered" evidence="1">
    <location>
        <begin position="1"/>
        <end position="26"/>
    </location>
</feature>
<gene>
    <name evidence="2" type="ORF">CFAM422_008067</name>
</gene>
<evidence type="ECO:0000313" key="2">
    <source>
        <dbReference type="EMBL" id="KAF3068041.1"/>
    </source>
</evidence>
<evidence type="ECO:0000313" key="3">
    <source>
        <dbReference type="Proteomes" id="UP000801864"/>
    </source>
</evidence>
<keyword evidence="3" id="KW-1185">Reference proteome</keyword>
<evidence type="ECO:0000256" key="1">
    <source>
        <dbReference type="SAM" id="MobiDB-lite"/>
    </source>
</evidence>
<name>A0A9P5CCL1_9HYPO</name>
<dbReference type="EMBL" id="QLNT01000014">
    <property type="protein sequence ID" value="KAF3068041.1"/>
    <property type="molecule type" value="Genomic_DNA"/>
</dbReference>
<comment type="caution">
    <text evidence="2">The sequence shown here is derived from an EMBL/GenBank/DDBJ whole genome shotgun (WGS) entry which is preliminary data.</text>
</comment>
<reference evidence="2 3" key="1">
    <citation type="submission" date="2018-06" db="EMBL/GenBank/DDBJ databases">
        <title>Genome analysis of cellulolytic fungus Trichoderma lentiforme CFAM-422.</title>
        <authorList>
            <person name="Steindorff A.S."/>
            <person name="Formighieri E.F."/>
            <person name="Midorikawa G.E.O."/>
            <person name="Tamietti M.S."/>
            <person name="Ramos E.Z."/>
            <person name="Silva A.S."/>
            <person name="Bon E.P.S."/>
            <person name="Mendes T.D."/>
            <person name="Damaso M.C.T."/>
            <person name="Favaro L.C.L."/>
        </authorList>
    </citation>
    <scope>NUCLEOTIDE SEQUENCE [LARGE SCALE GENOMIC DNA]</scope>
    <source>
        <strain evidence="2 3">CFAM-422</strain>
    </source>
</reference>
<dbReference type="Proteomes" id="UP000801864">
    <property type="component" value="Unassembled WGS sequence"/>
</dbReference>
<organism evidence="2 3">
    <name type="scientific">Trichoderma lentiforme</name>
    <dbReference type="NCBI Taxonomy" id="1567552"/>
    <lineage>
        <taxon>Eukaryota</taxon>
        <taxon>Fungi</taxon>
        <taxon>Dikarya</taxon>
        <taxon>Ascomycota</taxon>
        <taxon>Pezizomycotina</taxon>
        <taxon>Sordariomycetes</taxon>
        <taxon>Hypocreomycetidae</taxon>
        <taxon>Hypocreales</taxon>
        <taxon>Hypocreaceae</taxon>
        <taxon>Trichoderma</taxon>
    </lineage>
</organism>